<dbReference type="Proteomes" id="UP000758603">
    <property type="component" value="Unassembled WGS sequence"/>
</dbReference>
<evidence type="ECO:0000313" key="3">
    <source>
        <dbReference type="Proteomes" id="UP000758603"/>
    </source>
</evidence>
<organism evidence="2 3">
    <name type="scientific">Truncatella angustata</name>
    <dbReference type="NCBI Taxonomy" id="152316"/>
    <lineage>
        <taxon>Eukaryota</taxon>
        <taxon>Fungi</taxon>
        <taxon>Dikarya</taxon>
        <taxon>Ascomycota</taxon>
        <taxon>Pezizomycotina</taxon>
        <taxon>Sordariomycetes</taxon>
        <taxon>Xylariomycetidae</taxon>
        <taxon>Amphisphaeriales</taxon>
        <taxon>Sporocadaceae</taxon>
        <taxon>Truncatella</taxon>
    </lineage>
</organism>
<gene>
    <name evidence="2" type="ORF">BKA67DRAFT_652293</name>
</gene>
<comment type="caution">
    <text evidence="2">The sequence shown here is derived from an EMBL/GenBank/DDBJ whole genome shotgun (WGS) entry which is preliminary data.</text>
</comment>
<dbReference type="EMBL" id="JAGPXC010000001">
    <property type="protein sequence ID" value="KAH6659025.1"/>
    <property type="molecule type" value="Genomic_DNA"/>
</dbReference>
<accession>A0A9P8UVM8</accession>
<dbReference type="Gene3D" id="1.10.3210.10">
    <property type="entry name" value="Hypothetical protein af1432"/>
    <property type="match status" value="1"/>
</dbReference>
<protein>
    <recommendedName>
        <fullName evidence="4">HD domain-containing protein</fullName>
    </recommendedName>
</protein>
<keyword evidence="3" id="KW-1185">Reference proteome</keyword>
<evidence type="ECO:0008006" key="4">
    <source>
        <dbReference type="Google" id="ProtNLM"/>
    </source>
</evidence>
<evidence type="ECO:0000313" key="2">
    <source>
        <dbReference type="EMBL" id="KAH6659025.1"/>
    </source>
</evidence>
<dbReference type="PANTHER" id="PTHR35569">
    <property type="entry name" value="CYANAMIDE HYDRATASE DDI2-RELATED"/>
    <property type="match status" value="1"/>
</dbReference>
<dbReference type="OrthoDB" id="2378324at2759"/>
<proteinExistence type="predicted"/>
<dbReference type="GeneID" id="70135023"/>
<sequence length="291" mass="31904">MHFNPRHLVRLLQALPLTLPLALTSTAAAVALPNPATTTTTTTPPPPDARYPTRSIAGVSLIDTPLVRAAHDLAYQQYGAQPFIYGHVMRSWLFGALLLSHNGSLASRVDREVHAVAVLLHDLGWVRGSPFVSPDKRFEVDGAEAAREFVRNFTAASASAEGVAVDYADWSSDESRKLQLVWDAIALHTQKSIAAYKEPVVAATCNGIMMEFFGPSYGVEQAEYDAVLAAFPADDFLPRTNETFIWLAETKPETTYDTFMQPFGDYFVEGYSAVGKRPFDIIAGIHSELNE</sequence>
<dbReference type="AlphaFoldDB" id="A0A9P8UVM8"/>
<feature type="chain" id="PRO_5040403252" description="HD domain-containing protein" evidence="1">
    <location>
        <begin position="30"/>
        <end position="291"/>
    </location>
</feature>
<name>A0A9P8UVM8_9PEZI</name>
<dbReference type="PANTHER" id="PTHR35569:SF1">
    <property type="entry name" value="CYANAMIDE HYDRATASE DDI2-RELATED"/>
    <property type="match status" value="1"/>
</dbReference>
<reference evidence="2" key="1">
    <citation type="journal article" date="2021" name="Nat. Commun.">
        <title>Genetic determinants of endophytism in the Arabidopsis root mycobiome.</title>
        <authorList>
            <person name="Mesny F."/>
            <person name="Miyauchi S."/>
            <person name="Thiergart T."/>
            <person name="Pickel B."/>
            <person name="Atanasova L."/>
            <person name="Karlsson M."/>
            <person name="Huettel B."/>
            <person name="Barry K.W."/>
            <person name="Haridas S."/>
            <person name="Chen C."/>
            <person name="Bauer D."/>
            <person name="Andreopoulos W."/>
            <person name="Pangilinan J."/>
            <person name="LaButti K."/>
            <person name="Riley R."/>
            <person name="Lipzen A."/>
            <person name="Clum A."/>
            <person name="Drula E."/>
            <person name="Henrissat B."/>
            <person name="Kohler A."/>
            <person name="Grigoriev I.V."/>
            <person name="Martin F.M."/>
            <person name="Hacquard S."/>
        </authorList>
    </citation>
    <scope>NUCLEOTIDE SEQUENCE</scope>
    <source>
        <strain evidence="2">MPI-SDFR-AT-0073</strain>
    </source>
</reference>
<keyword evidence="1" id="KW-0732">Signal</keyword>
<feature type="signal peptide" evidence="1">
    <location>
        <begin position="1"/>
        <end position="29"/>
    </location>
</feature>
<evidence type="ECO:0000256" key="1">
    <source>
        <dbReference type="SAM" id="SignalP"/>
    </source>
</evidence>
<dbReference type="SUPFAM" id="SSF109604">
    <property type="entry name" value="HD-domain/PDEase-like"/>
    <property type="match status" value="1"/>
</dbReference>
<dbReference type="RefSeq" id="XP_045963156.1">
    <property type="nucleotide sequence ID" value="XM_046106132.1"/>
</dbReference>